<reference evidence="2 3" key="1">
    <citation type="submission" date="2024-03" db="EMBL/GenBank/DDBJ databases">
        <title>The Genome Sequence of Enterococcus sp. DIV2402.</title>
        <authorList>
            <consortium name="The Broad Institute Genomics Platform"/>
            <consortium name="The Broad Institute Microbial Omics Core"/>
            <consortium name="The Broad Institute Genomic Center for Infectious Diseases"/>
            <person name="Earl A."/>
            <person name="Manson A."/>
            <person name="Gilmore M."/>
            <person name="Schwartman J."/>
            <person name="Shea T."/>
            <person name="Abouelleil A."/>
            <person name="Cao P."/>
            <person name="Chapman S."/>
            <person name="Cusick C."/>
            <person name="Young S."/>
            <person name="Neafsey D."/>
            <person name="Nusbaum C."/>
            <person name="Birren B."/>
        </authorList>
    </citation>
    <scope>NUCLEOTIDE SEQUENCE [LARGE SCALE GENOMIC DNA]</scope>
    <source>
        <strain evidence="2 3">DIV2402</strain>
    </source>
</reference>
<keyword evidence="3" id="KW-1185">Reference proteome</keyword>
<gene>
    <name evidence="2" type="ORF">DOK78_000972</name>
</gene>
<dbReference type="Proteomes" id="UP000664701">
    <property type="component" value="Chromosome"/>
</dbReference>
<dbReference type="EMBL" id="CP147251">
    <property type="protein sequence ID" value="WYJ76346.1"/>
    <property type="molecule type" value="Genomic_DNA"/>
</dbReference>
<dbReference type="Pfam" id="PF04854">
    <property type="entry name" value="DUF624"/>
    <property type="match status" value="1"/>
</dbReference>
<feature type="transmembrane region" description="Helical" evidence="1">
    <location>
        <begin position="150"/>
        <end position="171"/>
    </location>
</feature>
<name>A0ABZ2SMH7_9ENTE</name>
<feature type="transmembrane region" description="Helical" evidence="1">
    <location>
        <begin position="177"/>
        <end position="202"/>
    </location>
</feature>
<keyword evidence="1" id="KW-0472">Membrane</keyword>
<evidence type="ECO:0000313" key="2">
    <source>
        <dbReference type="EMBL" id="WYJ76346.1"/>
    </source>
</evidence>
<organism evidence="2 3">
    <name type="scientific">Candidatus Enterococcus lowellii</name>
    <dbReference type="NCBI Taxonomy" id="2230877"/>
    <lineage>
        <taxon>Bacteria</taxon>
        <taxon>Bacillati</taxon>
        <taxon>Bacillota</taxon>
        <taxon>Bacilli</taxon>
        <taxon>Lactobacillales</taxon>
        <taxon>Enterococcaceae</taxon>
        <taxon>Enterococcus</taxon>
    </lineage>
</organism>
<evidence type="ECO:0000313" key="3">
    <source>
        <dbReference type="Proteomes" id="UP000664701"/>
    </source>
</evidence>
<accession>A0ABZ2SMH7</accession>
<evidence type="ECO:0000256" key="1">
    <source>
        <dbReference type="SAM" id="Phobius"/>
    </source>
</evidence>
<feature type="transmembrane region" description="Helical" evidence="1">
    <location>
        <begin position="78"/>
        <end position="97"/>
    </location>
</feature>
<keyword evidence="1" id="KW-1133">Transmembrane helix</keyword>
<protein>
    <recommendedName>
        <fullName evidence="4">DUF624 domain-containing protein</fullName>
    </recommendedName>
</protein>
<sequence>MIENIFRIDGLFYRVMMKIWHLLLLNFLILIFSLPLVTIGAAQTAGFTVTTRMITKNETHLTTTFISSFKKNFKQSTIVWGILLIISSILIINWNYVIHFQQLHSWLIVGLGLVTLLVMNISQYAFFYLSRFDDSLKQMLRNLLKLLLRYPISSLFLIGVWLAPIFVMVLSPYAFVFGMYMSCFLGISFIHLLRTYLLLAIFDKVVKQTN</sequence>
<proteinExistence type="predicted"/>
<dbReference type="InterPro" id="IPR006938">
    <property type="entry name" value="DUF624"/>
</dbReference>
<keyword evidence="1" id="KW-0812">Transmembrane</keyword>
<feature type="transmembrane region" description="Helical" evidence="1">
    <location>
        <begin position="103"/>
        <end position="129"/>
    </location>
</feature>
<evidence type="ECO:0008006" key="4">
    <source>
        <dbReference type="Google" id="ProtNLM"/>
    </source>
</evidence>
<dbReference type="RefSeq" id="WP_243430741.1">
    <property type="nucleotide sequence ID" value="NZ_CP147251.1"/>
</dbReference>
<feature type="transmembrane region" description="Helical" evidence="1">
    <location>
        <begin position="19"/>
        <end position="42"/>
    </location>
</feature>